<keyword evidence="6" id="KW-0378">Hydrolase</keyword>
<dbReference type="InterPro" id="IPR043502">
    <property type="entry name" value="DNA/RNA_pol_sf"/>
</dbReference>
<name>A0A2N9FGH9_FAGSY</name>
<evidence type="ECO:0000256" key="2">
    <source>
        <dbReference type="ARBA" id="ARBA00022603"/>
    </source>
</evidence>
<dbReference type="InterPro" id="IPR012337">
    <property type="entry name" value="RNaseH-like_sf"/>
</dbReference>
<accession>A0A2N9FGH9</accession>
<organism evidence="16">
    <name type="scientific">Fagus sylvatica</name>
    <name type="common">Beechnut</name>
    <dbReference type="NCBI Taxonomy" id="28930"/>
    <lineage>
        <taxon>Eukaryota</taxon>
        <taxon>Viridiplantae</taxon>
        <taxon>Streptophyta</taxon>
        <taxon>Embryophyta</taxon>
        <taxon>Tracheophyta</taxon>
        <taxon>Spermatophyta</taxon>
        <taxon>Magnoliopsida</taxon>
        <taxon>eudicotyledons</taxon>
        <taxon>Gunneridae</taxon>
        <taxon>Pentapetalae</taxon>
        <taxon>rosids</taxon>
        <taxon>fabids</taxon>
        <taxon>Fagales</taxon>
        <taxon>Fagaceae</taxon>
        <taxon>Fagus</taxon>
    </lineage>
</organism>
<dbReference type="InterPro" id="IPR057670">
    <property type="entry name" value="SH3_retrovirus"/>
</dbReference>
<dbReference type="EC" id="2.1.1.68" evidence="7"/>
<dbReference type="InterPro" id="IPR012967">
    <property type="entry name" value="COMT_dimerisation"/>
</dbReference>
<keyword evidence="10" id="KW-0812">Transmembrane</keyword>
<reference evidence="16" key="1">
    <citation type="submission" date="2018-02" db="EMBL/GenBank/DDBJ databases">
        <authorList>
            <person name="Cohen D.B."/>
            <person name="Kent A.D."/>
        </authorList>
    </citation>
    <scope>NUCLEOTIDE SEQUENCE</scope>
</reference>
<keyword evidence="6" id="KW-0645">Protease</keyword>
<dbReference type="FunFam" id="1.10.10.10:FF:000357">
    <property type="entry name" value="Caffeic acid 3-O-methyltransferase"/>
    <property type="match status" value="1"/>
</dbReference>
<dbReference type="GO" id="GO:0047763">
    <property type="term" value="F:caffeate O-methyltransferase activity"/>
    <property type="evidence" value="ECO:0007669"/>
    <property type="project" value="UniProtKB-EC"/>
</dbReference>
<keyword evidence="5" id="KW-0438">Lignin biosynthesis</keyword>
<dbReference type="InterPro" id="IPR016461">
    <property type="entry name" value="COMT-like"/>
</dbReference>
<feature type="region of interest" description="Disordered" evidence="9">
    <location>
        <begin position="221"/>
        <end position="242"/>
    </location>
</feature>
<evidence type="ECO:0000259" key="12">
    <source>
        <dbReference type="Pfam" id="PF07727"/>
    </source>
</evidence>
<dbReference type="EMBL" id="OIVN01000835">
    <property type="protein sequence ID" value="SPC86225.1"/>
    <property type="molecule type" value="Genomic_DNA"/>
</dbReference>
<dbReference type="GO" id="GO:0004190">
    <property type="term" value="F:aspartic-type endopeptidase activity"/>
    <property type="evidence" value="ECO:0007669"/>
    <property type="project" value="UniProtKB-KW"/>
</dbReference>
<feature type="compositionally biased region" description="Polar residues" evidence="9">
    <location>
        <begin position="1087"/>
        <end position="1101"/>
    </location>
</feature>
<feature type="domain" description="Reverse transcriptase Ty1/copia-type" evidence="12">
    <location>
        <begin position="718"/>
        <end position="913"/>
    </location>
</feature>
<evidence type="ECO:0000256" key="6">
    <source>
        <dbReference type="ARBA" id="ARBA00022750"/>
    </source>
</evidence>
<sequence length="1459" mass="162537">MAESFQIPNISPLISIKLDGTNYLQWTSQFLPLLRSYELLSIVDGSELCPTKPTTTAEDKQVVNPAYVLWNKKDQLVLSWLIAILTSNILSTVYGLNTSRQVWMSLAARYASQSKSRITHLKRQLQTMRQDARTYTEYLQMAKSWADQLAVVGKPVDEDDLISFILSGLNPSFNVFITTFNLTTRDTPLPYADFESELLNHEALLTTQITNITTESPAFALYSNKPPNQDRRPRSTSSISIGSHAPPSQLAAMVAQTNAQFSNEEQPWYADSGANQHITADLENLNITQEPYQGETNVAVGNGSTLQIANTGSTSLTANNSTFKLKHVLHCPNVPINLLYIQKFCADNHCLFELTASSFLVKDIQTGQTLLYGHSKNGLYPIPLHRLSPSPISNFTAFVGLQASTKVWHHRLGHPAMPLVHCLLKASNPMEVGNTPIHPSKTCWLNMVSSIDFLAPTTSQQNGVAEHKHRHVMDTGFALLAQSGLSIKYWVDAFLTTIYLINSKKCLFMGYSPHHRGYRCLDLSIHRIYISRDVVFNEQEFPAKTMLSLPMPIVLANPSESVPMPFPTPPSNSLTSFFTLPPPPVVPTTLDTDLTASPHPDTPPSPPHIPTPPPASLLPPAPLLFPPSTTRLVTRSMTGTSRPKPFHDHHLYYSTLHPLKAFHATALPPEPTTYTQASKIPEWKNAMNLEYNALMSNGTWTLCPRPPHRKIIQNKWEDGIDYIETFSPVIKPTTIRVLLALAVHFNWSVCQLDVSNAFLHGSLVEEVFMEQPHGFVDPLFPNHICRLHKALYGLKQAPRAWYTRLRQSLVHLGFTESLMDASLFTFHYKDIHLYVLVYVDDMLVTGTHPTHVSTLIWTLQQEFPLKDLGAFSYFLGIHVVRSSQGHHLSQSKYITELLHRAHMAGAKPCSIPTASGSKLSLRDGVSLSKSYGISRVPLITVCSSPKAPLLFMLSMTLIGLVVLMIADPPLASTSSLALVLCLGVQRNFHVPLSSPPVLWCDNAGTLALASNPVFPARTKHIDIDYHFIREKVVNRDMSLRFISIGDQRADVFTKGLPTPQFQLLRDKLLEKDKERHYLFHRIHAPKMSSSEPTNPKPITQQQEEEEEVGKLAVRLANAVVLPMVLKSALELNLIEIISDAGTGAFLSPSEISARLPTKNQDAPVLLDRMLRLLASYSVLKCTLRTREDGEVERLYGVGPICKFFLKNPDGGSVAPLFLLHHDKAYSRVILLRYHLNDVILEGGIPFNRAYGMTAFEYPGTDQRFNRVFNQAMSNHTTLIMKKIIDVYKGFEGLKVLVDVGGGIGVTLNIITSKYAQIKGINFDLPHVLADAPSYPGVEHVGGDMFDSVPSGDAIFMKWILHDWSDAHCLKLLKNCWKALPKSGKVIIVESILPVAPENNVSSNIVFEQDLFMLAQNPGGKERTQKGFEELAVKSGFSGCEVICCAYNSWVMEFHKKADP</sequence>
<dbReference type="CDD" id="cd09272">
    <property type="entry name" value="RNase_HI_RT_Ty1"/>
    <property type="match status" value="1"/>
</dbReference>
<evidence type="ECO:0000256" key="8">
    <source>
        <dbReference type="ARBA" id="ARBA00045231"/>
    </source>
</evidence>
<feature type="domain" description="Retrovirus-related Pol polyprotein from transposon TNT 1-94-like beta-barrel" evidence="14">
    <location>
        <begin position="268"/>
        <end position="344"/>
    </location>
</feature>
<dbReference type="InterPro" id="IPR036390">
    <property type="entry name" value="WH_DNA-bd_sf"/>
</dbReference>
<dbReference type="Pfam" id="PF14223">
    <property type="entry name" value="Retrotran_gag_2"/>
    <property type="match status" value="1"/>
</dbReference>
<comment type="pathway">
    <text evidence="1">Aromatic compound metabolism; phenylpropanoid biosynthesis.</text>
</comment>
<evidence type="ECO:0000259" key="14">
    <source>
        <dbReference type="Pfam" id="PF22936"/>
    </source>
</evidence>
<keyword evidence="10" id="KW-1133">Transmembrane helix</keyword>
<keyword evidence="2" id="KW-0489">Methyltransferase</keyword>
<keyword evidence="10" id="KW-0472">Membrane</keyword>
<evidence type="ECO:0000256" key="5">
    <source>
        <dbReference type="ARBA" id="ARBA00022733"/>
    </source>
</evidence>
<keyword evidence="3" id="KW-0808">Transferase</keyword>
<feature type="transmembrane region" description="Helical" evidence="10">
    <location>
        <begin position="76"/>
        <end position="96"/>
    </location>
</feature>
<dbReference type="SUPFAM" id="SSF53335">
    <property type="entry name" value="S-adenosyl-L-methionine-dependent methyltransferases"/>
    <property type="match status" value="1"/>
</dbReference>
<keyword evidence="6" id="KW-0064">Aspartyl protease</keyword>
<dbReference type="SUPFAM" id="SSF56672">
    <property type="entry name" value="DNA/RNA polymerases"/>
    <property type="match status" value="1"/>
</dbReference>
<dbReference type="GO" id="GO:0032259">
    <property type="term" value="P:methylation"/>
    <property type="evidence" value="ECO:0007669"/>
    <property type="project" value="UniProtKB-KW"/>
</dbReference>
<feature type="domain" description="O-methyltransferase dimerisation" evidence="13">
    <location>
        <begin position="1114"/>
        <end position="1206"/>
    </location>
</feature>
<dbReference type="InterPro" id="IPR001077">
    <property type="entry name" value="COMT_C"/>
</dbReference>
<evidence type="ECO:0000313" key="16">
    <source>
        <dbReference type="EMBL" id="SPC86225.1"/>
    </source>
</evidence>
<evidence type="ECO:0000256" key="7">
    <source>
        <dbReference type="ARBA" id="ARBA00039011"/>
    </source>
</evidence>
<dbReference type="PANTHER" id="PTHR11746">
    <property type="entry name" value="O-METHYLTRANSFERASE"/>
    <property type="match status" value="1"/>
</dbReference>
<dbReference type="InterPro" id="IPR013103">
    <property type="entry name" value="RVT_2"/>
</dbReference>
<feature type="compositionally biased region" description="Pro residues" evidence="9">
    <location>
        <begin position="600"/>
        <end position="621"/>
    </location>
</feature>
<feature type="compositionally biased region" description="Low complexity" evidence="9">
    <location>
        <begin position="588"/>
        <end position="599"/>
    </location>
</feature>
<dbReference type="Pfam" id="PF00891">
    <property type="entry name" value="Methyltransf_2"/>
    <property type="match status" value="1"/>
</dbReference>
<protein>
    <recommendedName>
        <fullName evidence="7">caffeate O-methyltransferase</fullName>
        <ecNumber evidence="7">2.1.1.68</ecNumber>
    </recommendedName>
</protein>
<dbReference type="InterPro" id="IPR054722">
    <property type="entry name" value="PolX-like_BBD"/>
</dbReference>
<evidence type="ECO:0000259" key="15">
    <source>
        <dbReference type="Pfam" id="PF25597"/>
    </source>
</evidence>
<feature type="domain" description="Retroviral polymerase SH3-like" evidence="15">
    <location>
        <begin position="503"/>
        <end position="545"/>
    </location>
</feature>
<dbReference type="GO" id="GO:0046983">
    <property type="term" value="F:protein dimerization activity"/>
    <property type="evidence" value="ECO:0007669"/>
    <property type="project" value="InterPro"/>
</dbReference>
<evidence type="ECO:0000256" key="9">
    <source>
        <dbReference type="SAM" id="MobiDB-lite"/>
    </source>
</evidence>
<evidence type="ECO:0000256" key="1">
    <source>
        <dbReference type="ARBA" id="ARBA00004928"/>
    </source>
</evidence>
<dbReference type="Pfam" id="PF07727">
    <property type="entry name" value="RVT_2"/>
    <property type="match status" value="1"/>
</dbReference>
<dbReference type="SUPFAM" id="SSF53098">
    <property type="entry name" value="Ribonuclease H-like"/>
    <property type="match status" value="1"/>
</dbReference>
<dbReference type="Gene3D" id="3.40.50.150">
    <property type="entry name" value="Vaccinia Virus protein VP39"/>
    <property type="match status" value="1"/>
</dbReference>
<comment type="function">
    <text evidence="8">Catalyzes the conversion of caffeic acid to ferulic acid and of 5-hydroxyferulic acid to sinapic acid. The resulting products may subsequently be converted to the corresponding alcohols that are incorporated into lignins.</text>
</comment>
<dbReference type="Gene3D" id="1.10.10.10">
    <property type="entry name" value="Winged helix-like DNA-binding domain superfamily/Winged helix DNA-binding domain"/>
    <property type="match status" value="1"/>
</dbReference>
<evidence type="ECO:0000256" key="4">
    <source>
        <dbReference type="ARBA" id="ARBA00022691"/>
    </source>
</evidence>
<feature type="region of interest" description="Disordered" evidence="9">
    <location>
        <begin position="588"/>
        <end position="621"/>
    </location>
</feature>
<evidence type="ECO:0000259" key="13">
    <source>
        <dbReference type="Pfam" id="PF08100"/>
    </source>
</evidence>
<dbReference type="SUPFAM" id="SSF46785">
    <property type="entry name" value="Winged helix' DNA-binding domain"/>
    <property type="match status" value="1"/>
</dbReference>
<dbReference type="InterPro" id="IPR029063">
    <property type="entry name" value="SAM-dependent_MTases_sf"/>
</dbReference>
<feature type="domain" description="O-methyltransferase C-terminal" evidence="11">
    <location>
        <begin position="1233"/>
        <end position="1437"/>
    </location>
</feature>
<evidence type="ECO:0000256" key="10">
    <source>
        <dbReference type="SAM" id="Phobius"/>
    </source>
</evidence>
<keyword evidence="4" id="KW-0949">S-adenosyl-L-methionine</keyword>
<feature type="region of interest" description="Disordered" evidence="9">
    <location>
        <begin position="1086"/>
        <end position="1105"/>
    </location>
</feature>
<dbReference type="GO" id="GO:0009809">
    <property type="term" value="P:lignin biosynthetic process"/>
    <property type="evidence" value="ECO:0007669"/>
    <property type="project" value="UniProtKB-KW"/>
</dbReference>
<dbReference type="InterPro" id="IPR036388">
    <property type="entry name" value="WH-like_DNA-bd_sf"/>
</dbReference>
<evidence type="ECO:0000259" key="11">
    <source>
        <dbReference type="Pfam" id="PF00891"/>
    </source>
</evidence>
<dbReference type="Pfam" id="PF25597">
    <property type="entry name" value="SH3_retrovirus"/>
    <property type="match status" value="1"/>
</dbReference>
<dbReference type="FunFam" id="3.40.50.150:FF:000061">
    <property type="entry name" value="Caffeic acid O-methyltransferase"/>
    <property type="match status" value="1"/>
</dbReference>
<proteinExistence type="predicted"/>
<evidence type="ECO:0000256" key="3">
    <source>
        <dbReference type="ARBA" id="ARBA00022679"/>
    </source>
</evidence>
<gene>
    <name evidence="16" type="ORF">FSB_LOCUS14107</name>
</gene>
<dbReference type="PROSITE" id="PS51683">
    <property type="entry name" value="SAM_OMT_II"/>
    <property type="match status" value="1"/>
</dbReference>
<dbReference type="Pfam" id="PF22936">
    <property type="entry name" value="Pol_BBD"/>
    <property type="match status" value="1"/>
</dbReference>
<dbReference type="Pfam" id="PF08100">
    <property type="entry name" value="Dimerisation"/>
    <property type="match status" value="1"/>
</dbReference>